<dbReference type="InterPro" id="IPR050661">
    <property type="entry name" value="BglG_antiterminators"/>
</dbReference>
<evidence type="ECO:0000259" key="3">
    <source>
        <dbReference type="PROSITE" id="PS51094"/>
    </source>
</evidence>
<dbReference type="GO" id="GO:0008982">
    <property type="term" value="F:protein-N(PI)-phosphohistidine-sugar phosphotransferase activity"/>
    <property type="evidence" value="ECO:0007669"/>
    <property type="project" value="InterPro"/>
</dbReference>
<dbReference type="PROSITE" id="PS51094">
    <property type="entry name" value="PTS_EIIA_TYPE_2"/>
    <property type="match status" value="1"/>
</dbReference>
<reference evidence="6" key="1">
    <citation type="submission" date="2021-11" db="EMBL/GenBank/DDBJ databases">
        <title>Clostridia strains as spoilage organisms.</title>
        <authorList>
            <person name="Wambui J."/>
            <person name="Stevens M.J.A."/>
            <person name="Stephan R."/>
        </authorList>
    </citation>
    <scope>NUCLEOTIDE SEQUENCE</scope>
    <source>
        <strain evidence="6">CF009</strain>
    </source>
</reference>
<accession>A0AA47I6L3</accession>
<dbReference type="InterPro" id="IPR013011">
    <property type="entry name" value="PTS_EIIB_2"/>
</dbReference>
<organism evidence="6 7">
    <name type="scientific">Clostridium estertheticum</name>
    <dbReference type="NCBI Taxonomy" id="238834"/>
    <lineage>
        <taxon>Bacteria</taxon>
        <taxon>Bacillati</taxon>
        <taxon>Bacillota</taxon>
        <taxon>Clostridia</taxon>
        <taxon>Eubacteriales</taxon>
        <taxon>Clostridiaceae</taxon>
        <taxon>Clostridium</taxon>
    </lineage>
</organism>
<dbReference type="PANTHER" id="PTHR30185">
    <property type="entry name" value="CRYPTIC BETA-GLUCOSIDE BGL OPERON ANTITERMINATOR"/>
    <property type="match status" value="1"/>
</dbReference>
<dbReference type="PROSITE" id="PS51372">
    <property type="entry name" value="PRD_2"/>
    <property type="match status" value="2"/>
</dbReference>
<dbReference type="Proteomes" id="UP001164733">
    <property type="component" value="Chromosome"/>
</dbReference>
<keyword evidence="1" id="KW-0805">Transcription regulation</keyword>
<dbReference type="InterPro" id="IPR003501">
    <property type="entry name" value="PTS_EIIB_2/3"/>
</dbReference>
<dbReference type="PROSITE" id="PS51099">
    <property type="entry name" value="PTS_EIIB_TYPE_2"/>
    <property type="match status" value="1"/>
</dbReference>
<dbReference type="PANTHER" id="PTHR30185:SF18">
    <property type="entry name" value="TRANSCRIPTIONAL REGULATOR MTLR"/>
    <property type="match status" value="1"/>
</dbReference>
<gene>
    <name evidence="6" type="ORF">LL038_20920</name>
</gene>
<dbReference type="InterPro" id="IPR011608">
    <property type="entry name" value="PRD"/>
</dbReference>
<keyword evidence="2" id="KW-0804">Transcription</keyword>
<evidence type="ECO:0000313" key="7">
    <source>
        <dbReference type="Proteomes" id="UP001164733"/>
    </source>
</evidence>
<dbReference type="GO" id="GO:0006355">
    <property type="term" value="P:regulation of DNA-templated transcription"/>
    <property type="evidence" value="ECO:0007669"/>
    <property type="project" value="InterPro"/>
</dbReference>
<dbReference type="GO" id="GO:0009401">
    <property type="term" value="P:phosphoenolpyruvate-dependent sugar phosphotransferase system"/>
    <property type="evidence" value="ECO:0007669"/>
    <property type="project" value="InterPro"/>
</dbReference>
<evidence type="ECO:0000256" key="1">
    <source>
        <dbReference type="ARBA" id="ARBA00023015"/>
    </source>
</evidence>
<feature type="domain" description="PRD" evidence="5">
    <location>
        <begin position="208"/>
        <end position="313"/>
    </location>
</feature>
<name>A0AA47I6L3_9CLOT</name>
<evidence type="ECO:0000313" key="6">
    <source>
        <dbReference type="EMBL" id="WAG59975.1"/>
    </source>
</evidence>
<dbReference type="CDD" id="cd05568">
    <property type="entry name" value="PTS_IIB_bgl_like"/>
    <property type="match status" value="1"/>
</dbReference>
<feature type="domain" description="PRD" evidence="5">
    <location>
        <begin position="320"/>
        <end position="427"/>
    </location>
</feature>
<sequence>MKDYRINLRLKNILQYICIENDYITIAKIAKNLGVSGRTVIREIPEVEKFLKQNKVSLDKKTGVGIKVIGTLKEKQTIINLLNGEKDDKIYSPKERKNIIISELLQNQEPVKLYNFTKTLKVTEATISNDLEKTDSWFKRHKLNLIRKQGLGVYLVGEEDHIRKAMVSLIYENTNESQLLGLIRQNLDDSIVADQGIEVSSRNRLLNLIDNETIKKIELLVETLEKERNYKLTDSAFVGLIVHIALAIERVKKGDKITINQEFLEELKKCQEYLIASTLSVNISKYFKIEIPEDEIGYITMHIKGSKHYKDRYKAGNKIIGSFELIKLSKEIIKVAEIETGKFLGNNENLLNGLVNHLGTAITRLKMNLDIRNPLLEEIKANYTDLMRISTKCAEIVENHIGIKMPEAEIAFIAMHLGAAIENSQTFIKPIYKVAIACATGMGTSRLLATRIESEYDNIHIVDIISAIYIEESFLSENEIDFIISTVNIDKCLKPVVKVNPLLFQEDKDKIVTQINDLKNKNITHSYKKAKNIRFKDKLISLNVYSGAIMQLLDNFFLKEVSNIKNVDELISEASKIIEKNPEVEETLRIALKDREEKGNTVVTGHEMILLHCRTDVVQNLYFGAVKLSECLECTNGENKVENIKLGIIMIAPEDSSALQIEVIGYISQMLLERADFLKYLKSGERDYAFNELNDILEKFYKRKVNN</sequence>
<evidence type="ECO:0000256" key="2">
    <source>
        <dbReference type="ARBA" id="ARBA00023163"/>
    </source>
</evidence>
<dbReference type="RefSeq" id="WP_216128017.1">
    <property type="nucleotide sequence ID" value="NZ_CP086239.1"/>
</dbReference>
<evidence type="ECO:0000259" key="4">
    <source>
        <dbReference type="PROSITE" id="PS51099"/>
    </source>
</evidence>
<feature type="domain" description="PTS EIIA type-2" evidence="3">
    <location>
        <begin position="551"/>
        <end position="700"/>
    </location>
</feature>
<dbReference type="Pfam" id="PF00874">
    <property type="entry name" value="PRD"/>
    <property type="match status" value="2"/>
</dbReference>
<dbReference type="InterPro" id="IPR002178">
    <property type="entry name" value="PTS_EIIA_type-2_dom"/>
</dbReference>
<protein>
    <submittedName>
        <fullName evidence="6">BglG family transcription antiterminator</fullName>
    </submittedName>
</protein>
<dbReference type="Pfam" id="PF02302">
    <property type="entry name" value="PTS_IIB"/>
    <property type="match status" value="1"/>
</dbReference>
<dbReference type="InterPro" id="IPR013196">
    <property type="entry name" value="HTH_11"/>
</dbReference>
<dbReference type="EMBL" id="CP086239">
    <property type="protein sequence ID" value="WAG59975.1"/>
    <property type="molecule type" value="Genomic_DNA"/>
</dbReference>
<feature type="domain" description="PTS EIIB type-2" evidence="4">
    <location>
        <begin position="432"/>
        <end position="523"/>
    </location>
</feature>
<dbReference type="AlphaFoldDB" id="A0AA47I6L3"/>
<evidence type="ECO:0000259" key="5">
    <source>
        <dbReference type="PROSITE" id="PS51372"/>
    </source>
</evidence>
<dbReference type="Pfam" id="PF08279">
    <property type="entry name" value="HTH_11"/>
    <property type="match status" value="1"/>
</dbReference>
<proteinExistence type="predicted"/>